<evidence type="ECO:0000313" key="11">
    <source>
        <dbReference type="Proteomes" id="UP001558474"/>
    </source>
</evidence>
<comment type="similarity">
    <text evidence="2">Belongs to the NlpA lipoprotein family.</text>
</comment>
<keyword evidence="11" id="KW-1185">Reference proteome</keyword>
<evidence type="ECO:0000256" key="7">
    <source>
        <dbReference type="SAM" id="SignalP"/>
    </source>
</evidence>
<reference evidence="8" key="1">
    <citation type="submission" date="2020-07" db="EMBL/GenBank/DDBJ databases">
        <authorList>
            <person name="Pettersson B.M.F."/>
            <person name="Behra P.R.K."/>
            <person name="Ramesh M."/>
            <person name="Das S."/>
            <person name="Dasgupta S."/>
            <person name="Kirsebom L.A."/>
        </authorList>
    </citation>
    <scope>NUCLEOTIDE SEQUENCE</scope>
    <source>
        <strain evidence="8">DSM 44242</strain>
    </source>
</reference>
<dbReference type="InterPro" id="IPR004872">
    <property type="entry name" value="Lipoprotein_NlpA"/>
</dbReference>
<protein>
    <submittedName>
        <fullName evidence="9">MetQ/NlpA family ABC transporter substrate-binding protein</fullName>
    </submittedName>
</protein>
<reference evidence="9 11" key="3">
    <citation type="submission" date="2024-04" db="EMBL/GenBank/DDBJ databases">
        <title>Genomic Markers of Mycobacteria.</title>
        <authorList>
            <person name="Soliman M.S."/>
            <person name="Elkholy A."/>
            <person name="Soliman N.S."/>
            <person name="Abbas A."/>
            <person name="Khayrat S."/>
            <person name="Shawky S."/>
        </authorList>
    </citation>
    <scope>NUCLEOTIDE SEQUENCE [LARGE SCALE GENOMIC DNA]</scope>
    <source>
        <strain evidence="9 11">Egy-CU-AM5</strain>
    </source>
</reference>
<dbReference type="RefSeq" id="WP_081814188.1">
    <property type="nucleotide sequence ID" value="NZ_JACKVC010000018.1"/>
</dbReference>
<keyword evidence="4" id="KW-0472">Membrane</keyword>
<comment type="subcellular location">
    <subcellularLocation>
        <location evidence="1">Membrane</location>
        <topology evidence="1">Lipid-anchor</topology>
    </subcellularLocation>
</comment>
<keyword evidence="5" id="KW-0564">Palmitate</keyword>
<dbReference type="PANTHER" id="PTHR30429">
    <property type="entry name" value="D-METHIONINE-BINDING LIPOPROTEIN METQ"/>
    <property type="match status" value="1"/>
</dbReference>
<gene>
    <name evidence="9" type="ORF">ABFW12_15510</name>
    <name evidence="8" type="ORF">H5P34_20410</name>
</gene>
<evidence type="ECO:0000313" key="10">
    <source>
        <dbReference type="Proteomes" id="UP001141659"/>
    </source>
</evidence>
<evidence type="ECO:0000256" key="6">
    <source>
        <dbReference type="ARBA" id="ARBA00023288"/>
    </source>
</evidence>
<dbReference type="Proteomes" id="UP001141659">
    <property type="component" value="Unassembled WGS sequence"/>
</dbReference>
<dbReference type="EMBL" id="JACKVC010000018">
    <property type="protein sequence ID" value="MCV7390430.1"/>
    <property type="molecule type" value="Genomic_DNA"/>
</dbReference>
<dbReference type="Gene3D" id="3.40.190.10">
    <property type="entry name" value="Periplasmic binding protein-like II"/>
    <property type="match status" value="2"/>
</dbReference>
<evidence type="ECO:0000256" key="5">
    <source>
        <dbReference type="ARBA" id="ARBA00023139"/>
    </source>
</evidence>
<feature type="chain" id="PRO_5043543342" evidence="7">
    <location>
        <begin position="24"/>
        <end position="284"/>
    </location>
</feature>
<dbReference type="EMBL" id="JBDLOU010000029">
    <property type="protein sequence ID" value="MEX3739635.1"/>
    <property type="molecule type" value="Genomic_DNA"/>
</dbReference>
<evidence type="ECO:0000256" key="3">
    <source>
        <dbReference type="ARBA" id="ARBA00022729"/>
    </source>
</evidence>
<comment type="caution">
    <text evidence="8">The sequence shown here is derived from an EMBL/GenBank/DDBJ whole genome shotgun (WGS) entry which is preliminary data.</text>
</comment>
<reference evidence="8" key="2">
    <citation type="journal article" date="2022" name="BMC Genomics">
        <title>Comparative genome analysis of mycobacteria focusing on tRNA and non-coding RNA.</title>
        <authorList>
            <person name="Behra P.R.K."/>
            <person name="Pettersson B.M.F."/>
            <person name="Ramesh M."/>
            <person name="Das S."/>
            <person name="Dasgupta S."/>
            <person name="Kirsebom L.A."/>
        </authorList>
    </citation>
    <scope>NUCLEOTIDE SEQUENCE</scope>
    <source>
        <strain evidence="8">DSM 44242</strain>
    </source>
</reference>
<dbReference type="Proteomes" id="UP001558474">
    <property type="component" value="Unassembled WGS sequence"/>
</dbReference>
<dbReference type="Pfam" id="PF03180">
    <property type="entry name" value="Lipoprotein_9"/>
    <property type="match status" value="1"/>
</dbReference>
<evidence type="ECO:0000256" key="4">
    <source>
        <dbReference type="ARBA" id="ARBA00023136"/>
    </source>
</evidence>
<dbReference type="SUPFAM" id="SSF53850">
    <property type="entry name" value="Periplasmic binding protein-like II"/>
    <property type="match status" value="1"/>
</dbReference>
<keyword evidence="6" id="KW-0449">Lipoprotein</keyword>
<dbReference type="PROSITE" id="PS51257">
    <property type="entry name" value="PROKAR_LIPOPROTEIN"/>
    <property type="match status" value="1"/>
</dbReference>
<evidence type="ECO:0000256" key="2">
    <source>
        <dbReference type="ARBA" id="ARBA00008973"/>
    </source>
</evidence>
<proteinExistence type="inferred from homology"/>
<organism evidence="8 10">
    <name type="scientific">Mycolicibacterium porcinum</name>
    <dbReference type="NCBI Taxonomy" id="39693"/>
    <lineage>
        <taxon>Bacteria</taxon>
        <taxon>Bacillati</taxon>
        <taxon>Actinomycetota</taxon>
        <taxon>Actinomycetes</taxon>
        <taxon>Mycobacteriales</taxon>
        <taxon>Mycobacteriaceae</taxon>
        <taxon>Mycolicibacterium</taxon>
    </lineage>
</organism>
<accession>A0AAW5T697</accession>
<dbReference type="AlphaFoldDB" id="A0AAW5T697"/>
<feature type="signal peptide" evidence="7">
    <location>
        <begin position="1"/>
        <end position="23"/>
    </location>
</feature>
<keyword evidence="3 7" id="KW-0732">Signal</keyword>
<name>A0AAW5T697_9MYCO</name>
<dbReference type="PANTHER" id="PTHR30429:SF3">
    <property type="entry name" value="LIPOPROTEIN"/>
    <property type="match status" value="1"/>
</dbReference>
<sequence>MFPRRTRKLAAAVVILFSVLAMSACGAQDSAGQTGTLKIAAAPDPKGDITKKVIDLAASQGIKLELVTTTNSVNDHQLLEDGDVDIDFNSHVPWFNDQVATNHFKQTFVETVFLTPTGLYSDKFDGLDQLPDGARIAISKDVPNQARSLGFLQSAGLVELTPGNDLSTVTLDDVTANPKNLQWVQVDLEATPRTLPDVDAAVILGTVATAAGLKLEDALAQEPADNPLWAIGVVARTADVDKPEYKKVFELYNSDEVKQFITETYPEGQVIPAFGAPVRVAESR</sequence>
<evidence type="ECO:0000256" key="1">
    <source>
        <dbReference type="ARBA" id="ARBA00004635"/>
    </source>
</evidence>
<dbReference type="GO" id="GO:0016020">
    <property type="term" value="C:membrane"/>
    <property type="evidence" value="ECO:0007669"/>
    <property type="project" value="UniProtKB-SubCell"/>
</dbReference>
<evidence type="ECO:0000313" key="9">
    <source>
        <dbReference type="EMBL" id="MEX3739635.1"/>
    </source>
</evidence>
<evidence type="ECO:0000313" key="8">
    <source>
        <dbReference type="EMBL" id="MCV7390430.1"/>
    </source>
</evidence>